<organism evidence="12 13">
    <name type="scientific">Oceanobacillus halophilus</name>
    <dbReference type="NCBI Taxonomy" id="930130"/>
    <lineage>
        <taxon>Bacteria</taxon>
        <taxon>Bacillati</taxon>
        <taxon>Bacillota</taxon>
        <taxon>Bacilli</taxon>
        <taxon>Bacillales</taxon>
        <taxon>Bacillaceae</taxon>
        <taxon>Oceanobacillus</taxon>
    </lineage>
</organism>
<dbReference type="InterPro" id="IPR024932">
    <property type="entry name" value="ApbE"/>
</dbReference>
<accession>A0A494ZTY5</accession>
<dbReference type="InterPro" id="IPR003374">
    <property type="entry name" value="ApbE-like_sf"/>
</dbReference>
<keyword evidence="13" id="KW-1185">Reference proteome</keyword>
<dbReference type="SUPFAM" id="SSF143631">
    <property type="entry name" value="ApbE-like"/>
    <property type="match status" value="1"/>
</dbReference>
<protein>
    <recommendedName>
        <fullName evidence="2 10">FAD:protein FMN transferase</fullName>
        <ecNumber evidence="1 10">2.7.1.180</ecNumber>
    </recommendedName>
    <alternativeName>
        <fullName evidence="8 10">Flavin transferase</fullName>
    </alternativeName>
</protein>
<dbReference type="PANTHER" id="PTHR30040">
    <property type="entry name" value="THIAMINE BIOSYNTHESIS LIPOPROTEIN APBE"/>
    <property type="match status" value="1"/>
</dbReference>
<keyword evidence="6 10" id="KW-0274">FAD</keyword>
<evidence type="ECO:0000256" key="10">
    <source>
        <dbReference type="PIRNR" id="PIRNR006268"/>
    </source>
</evidence>
<keyword evidence="3 10" id="KW-0285">Flavoprotein</keyword>
<dbReference type="RefSeq" id="WP_121205937.1">
    <property type="nucleotide sequence ID" value="NZ_RBZP01000024.1"/>
</dbReference>
<feature type="binding site" evidence="11">
    <location>
        <position position="147"/>
    </location>
    <ligand>
        <name>Mg(2+)</name>
        <dbReference type="ChEBI" id="CHEBI:18420"/>
    </ligand>
</feature>
<dbReference type="GO" id="GO:0046872">
    <property type="term" value="F:metal ion binding"/>
    <property type="evidence" value="ECO:0007669"/>
    <property type="project" value="UniProtKB-UniRule"/>
</dbReference>
<comment type="catalytic activity">
    <reaction evidence="9 10">
        <text>L-threonyl-[protein] + FAD = FMN-L-threonyl-[protein] + AMP + H(+)</text>
        <dbReference type="Rhea" id="RHEA:36847"/>
        <dbReference type="Rhea" id="RHEA-COMP:11060"/>
        <dbReference type="Rhea" id="RHEA-COMP:11061"/>
        <dbReference type="ChEBI" id="CHEBI:15378"/>
        <dbReference type="ChEBI" id="CHEBI:30013"/>
        <dbReference type="ChEBI" id="CHEBI:57692"/>
        <dbReference type="ChEBI" id="CHEBI:74257"/>
        <dbReference type="ChEBI" id="CHEBI:456215"/>
        <dbReference type="EC" id="2.7.1.180"/>
    </reaction>
</comment>
<dbReference type="EC" id="2.7.1.180" evidence="1 10"/>
<evidence type="ECO:0000256" key="3">
    <source>
        <dbReference type="ARBA" id="ARBA00022630"/>
    </source>
</evidence>
<evidence type="ECO:0000256" key="9">
    <source>
        <dbReference type="ARBA" id="ARBA00048540"/>
    </source>
</evidence>
<dbReference type="GO" id="GO:0016740">
    <property type="term" value="F:transferase activity"/>
    <property type="evidence" value="ECO:0007669"/>
    <property type="project" value="UniProtKB-UniRule"/>
</dbReference>
<evidence type="ECO:0000313" key="13">
    <source>
        <dbReference type="Proteomes" id="UP000269301"/>
    </source>
</evidence>
<reference evidence="12 13" key="1">
    <citation type="journal article" date="2016" name="Int. J. Syst. Evol. Microbiol.">
        <title>Oceanobacillus halophilus sp. nov., a novel moderately halophilic bacterium from a hypersaline lake.</title>
        <authorList>
            <person name="Amoozegar M.A."/>
            <person name="Bagheri M."/>
            <person name="Makhdoumi A."/>
            <person name="Nikou M.M."/>
            <person name="Fazeli S.A.S."/>
            <person name="Schumann P."/>
            <person name="Sproer C."/>
            <person name="Sanchez-Porro C."/>
            <person name="Ventosa A."/>
        </authorList>
    </citation>
    <scope>NUCLEOTIDE SEQUENCE [LARGE SCALE GENOMIC DNA]</scope>
    <source>
        <strain evidence="12 13">DSM 23996</strain>
    </source>
</reference>
<evidence type="ECO:0000256" key="8">
    <source>
        <dbReference type="ARBA" id="ARBA00031306"/>
    </source>
</evidence>
<evidence type="ECO:0000256" key="1">
    <source>
        <dbReference type="ARBA" id="ARBA00011955"/>
    </source>
</evidence>
<name>A0A494ZTY5_9BACI</name>
<comment type="similarity">
    <text evidence="10">Belongs to the ApbE family.</text>
</comment>
<dbReference type="AlphaFoldDB" id="A0A494ZTY5"/>
<keyword evidence="5 10" id="KW-0479">Metal-binding</keyword>
<proteinExistence type="inferred from homology"/>
<gene>
    <name evidence="12" type="ORF">D8M06_17810</name>
</gene>
<evidence type="ECO:0000313" key="12">
    <source>
        <dbReference type="EMBL" id="RKQ29350.1"/>
    </source>
</evidence>
<feature type="binding site" evidence="11">
    <location>
        <position position="267"/>
    </location>
    <ligand>
        <name>Mg(2+)</name>
        <dbReference type="ChEBI" id="CHEBI:18420"/>
    </ligand>
</feature>
<evidence type="ECO:0000256" key="6">
    <source>
        <dbReference type="ARBA" id="ARBA00022827"/>
    </source>
</evidence>
<dbReference type="PANTHER" id="PTHR30040:SF2">
    <property type="entry name" value="FAD:PROTEIN FMN TRANSFERASE"/>
    <property type="match status" value="1"/>
</dbReference>
<sequence length="316" mass="35175">MDRKETKLHMMGTIIDLMVDSKSSTSLIEQLTNDLAIYEKRFNANDPQSELMAIHHQAGVAPVPVDDALYELIAIGKAHSLEHPSYLNIALGPLIKAWHIGFDDAKKPSDKVITETLKLTQPHLIELCTSDQSVFLPKKGMEIDLGALAKGYIADRIISTCRNHAVKTAYINLGGNFLSYGPSANRSSGYYRIGIQDPIKPRGHYVLAVDTFNQSVVTSGIYERQLKQSDKTYHHIFDPKTGYPVETDIVSLTIISKTSLEGEIWTTRLFGLTSKDALSFVNNLTNIESIIITKDQQVHISEGLRDRIVPLNRSIS</sequence>
<keyword evidence="4 10" id="KW-0808">Transferase</keyword>
<evidence type="ECO:0000256" key="5">
    <source>
        <dbReference type="ARBA" id="ARBA00022723"/>
    </source>
</evidence>
<keyword evidence="7 10" id="KW-0460">Magnesium</keyword>
<comment type="cofactor">
    <cofactor evidence="11">
        <name>Mg(2+)</name>
        <dbReference type="ChEBI" id="CHEBI:18420"/>
    </cofactor>
    <cofactor evidence="11">
        <name>Mn(2+)</name>
        <dbReference type="ChEBI" id="CHEBI:29035"/>
    </cofactor>
    <text evidence="11">Magnesium. Can also use manganese.</text>
</comment>
<dbReference type="Pfam" id="PF02424">
    <property type="entry name" value="ApbE"/>
    <property type="match status" value="1"/>
</dbReference>
<evidence type="ECO:0000256" key="4">
    <source>
        <dbReference type="ARBA" id="ARBA00022679"/>
    </source>
</evidence>
<evidence type="ECO:0000256" key="2">
    <source>
        <dbReference type="ARBA" id="ARBA00016337"/>
    </source>
</evidence>
<dbReference type="EMBL" id="RBZP01000024">
    <property type="protein sequence ID" value="RKQ29350.1"/>
    <property type="molecule type" value="Genomic_DNA"/>
</dbReference>
<comment type="caution">
    <text evidence="12">The sequence shown here is derived from an EMBL/GenBank/DDBJ whole genome shotgun (WGS) entry which is preliminary data.</text>
</comment>
<dbReference type="Gene3D" id="3.10.520.10">
    <property type="entry name" value="ApbE-like domains"/>
    <property type="match status" value="1"/>
</dbReference>
<evidence type="ECO:0000256" key="7">
    <source>
        <dbReference type="ARBA" id="ARBA00022842"/>
    </source>
</evidence>
<evidence type="ECO:0000256" key="11">
    <source>
        <dbReference type="PIRSR" id="PIRSR006268-2"/>
    </source>
</evidence>
<dbReference type="PIRSF" id="PIRSF006268">
    <property type="entry name" value="ApbE"/>
    <property type="match status" value="1"/>
</dbReference>
<dbReference type="OrthoDB" id="9778595at2"/>
<dbReference type="Proteomes" id="UP000269301">
    <property type="component" value="Unassembled WGS sequence"/>
</dbReference>